<accession>A0ABW3AVL3</accession>
<organism evidence="2 3">
    <name type="scientific">Mucilaginibacter litoreus</name>
    <dbReference type="NCBI Taxonomy" id="1048221"/>
    <lineage>
        <taxon>Bacteria</taxon>
        <taxon>Pseudomonadati</taxon>
        <taxon>Bacteroidota</taxon>
        <taxon>Sphingobacteriia</taxon>
        <taxon>Sphingobacteriales</taxon>
        <taxon>Sphingobacteriaceae</taxon>
        <taxon>Mucilaginibacter</taxon>
    </lineage>
</organism>
<feature type="signal peptide" evidence="1">
    <location>
        <begin position="1"/>
        <end position="22"/>
    </location>
</feature>
<evidence type="ECO:0000313" key="2">
    <source>
        <dbReference type="EMBL" id="MFD0794915.1"/>
    </source>
</evidence>
<name>A0ABW3AVL3_9SPHI</name>
<sequence>MKLLCIIFSICIIMLSARPCCADKQCNGEGVVKNDQSAGRSTEKDKCPGCSPFFSCGSCVGFIVNKQVIITNLLIEQHTEKLYLPYQEPSLPKVSLSIWQPPQLG</sequence>
<evidence type="ECO:0000256" key="1">
    <source>
        <dbReference type="SAM" id="SignalP"/>
    </source>
</evidence>
<dbReference type="RefSeq" id="WP_377116784.1">
    <property type="nucleotide sequence ID" value="NZ_JBHTHZ010000013.1"/>
</dbReference>
<proteinExistence type="predicted"/>
<evidence type="ECO:0000313" key="3">
    <source>
        <dbReference type="Proteomes" id="UP001597010"/>
    </source>
</evidence>
<reference evidence="3" key="1">
    <citation type="journal article" date="2019" name="Int. J. Syst. Evol. Microbiol.">
        <title>The Global Catalogue of Microorganisms (GCM) 10K type strain sequencing project: providing services to taxonomists for standard genome sequencing and annotation.</title>
        <authorList>
            <consortium name="The Broad Institute Genomics Platform"/>
            <consortium name="The Broad Institute Genome Sequencing Center for Infectious Disease"/>
            <person name="Wu L."/>
            <person name="Ma J."/>
        </authorList>
    </citation>
    <scope>NUCLEOTIDE SEQUENCE [LARGE SCALE GENOMIC DNA]</scope>
    <source>
        <strain evidence="3">CCUG 61484</strain>
    </source>
</reference>
<protein>
    <submittedName>
        <fullName evidence="2">Uncharacterized protein</fullName>
    </submittedName>
</protein>
<dbReference type="EMBL" id="JBHTHZ010000013">
    <property type="protein sequence ID" value="MFD0794915.1"/>
    <property type="molecule type" value="Genomic_DNA"/>
</dbReference>
<comment type="caution">
    <text evidence="2">The sequence shown here is derived from an EMBL/GenBank/DDBJ whole genome shotgun (WGS) entry which is preliminary data.</text>
</comment>
<gene>
    <name evidence="2" type="ORF">ACFQZX_14910</name>
</gene>
<keyword evidence="3" id="KW-1185">Reference proteome</keyword>
<feature type="chain" id="PRO_5046361181" evidence="1">
    <location>
        <begin position="23"/>
        <end position="105"/>
    </location>
</feature>
<dbReference type="Proteomes" id="UP001597010">
    <property type="component" value="Unassembled WGS sequence"/>
</dbReference>
<keyword evidence="1" id="KW-0732">Signal</keyword>